<dbReference type="InterPro" id="IPR013126">
    <property type="entry name" value="Hsp_70_fam"/>
</dbReference>
<dbReference type="Gene3D" id="3.90.640.10">
    <property type="entry name" value="Actin, Chain A, domain 4"/>
    <property type="match status" value="1"/>
</dbReference>
<feature type="compositionally biased region" description="Basic and acidic residues" evidence="3">
    <location>
        <begin position="782"/>
        <end position="803"/>
    </location>
</feature>
<evidence type="ECO:0000256" key="3">
    <source>
        <dbReference type="SAM" id="MobiDB-lite"/>
    </source>
</evidence>
<dbReference type="SUPFAM" id="SSF100934">
    <property type="entry name" value="Heat shock protein 70kD (HSP70), C-terminal subdomain"/>
    <property type="match status" value="2"/>
</dbReference>
<keyword evidence="2" id="KW-0067">ATP-binding</keyword>
<dbReference type="FunFam" id="1.20.1270.10:FF:000002">
    <property type="entry name" value="Heat shock 70 kDa protein 4"/>
    <property type="match status" value="1"/>
</dbReference>
<dbReference type="FunFam" id="3.30.30.30:FF:000002">
    <property type="entry name" value="Heat shock 70 kDa protein 4"/>
    <property type="match status" value="1"/>
</dbReference>
<gene>
    <name evidence="4" type="ORF">HJC23_000467</name>
</gene>
<dbReference type="PANTHER" id="PTHR45639">
    <property type="entry name" value="HSC70CB, ISOFORM G-RELATED"/>
    <property type="match status" value="1"/>
</dbReference>
<sequence length="813" mass="89350">MSVVGVDFGCANSVIAAAGRGGVDVILNGNSQRLNPTMVGYDTSRSMGEAAASTSLSNYKNTITNIKRLIGLPFDDPRAAAEMARCSFQCVPVPHASGAPSIGVQVQYAGETKVIPVEAVAGSMLQHMGHIAAAKAAQESNLHPSECFPRDWVVSVPGYYTDAQRRAFLAGCEIAGVKGVQRLMNETTATALAYGIFKDIRKEFTKDVATHVMFVDMGCSTYSVSIVDFQPGKLTVKSSQYDVDLGGRDFDRVIAEWLAAKFEEKYRGKLSGKPMDSPKVVLKLLAAAEKAKKTLSPAGVKEAHINLECLMDEFDFSISLKADEYRALIQPLLDRLAAPIQRALEEAKLTAGDLTSVEIVGGATRVGSVKETLAGILGLDATAVNNGLSTTMNADEAVARGCALQSAILSPRFKVLPYEVIEFQPYPIKIEWDGSHEAGMEVDAESADPTPTNSVVMFERGCNFPIVRRVTLRRSGKFTVDAMYDDSATTYQYPTGVSKSIATFTINAPTDVDCKIRVNVKQDIHGSLTLSSAQMVEEIPEETKTEEEATDAPKAATEEPKKPKMKKTNLEFSITRPLDWTEAEIQREIEVEVAMANADRVVRETSDARNELESYIYDMRDKIISDSHLAPYCTEEEKNTFSSSLQSFENWLYEEGFDANKSVYVKQLNELKKMGDPIENRAYEARNRSGAMTMLQKSLEKYTSWLNTSVGDENYAHITDDERATCSSKCDAVSAWMYEMLDKQGGLAANVDPVVTVDQIYAMNKEVNDVVSPIMHKPKPKPKVEEKKDDEAAKKEEEDKTEPMDTSEPMDEK</sequence>
<feature type="region of interest" description="Disordered" evidence="3">
    <location>
        <begin position="771"/>
        <end position="813"/>
    </location>
</feature>
<evidence type="ECO:0000313" key="5">
    <source>
        <dbReference type="Proteomes" id="UP001516023"/>
    </source>
</evidence>
<dbReference type="Gene3D" id="3.30.420.40">
    <property type="match status" value="2"/>
</dbReference>
<dbReference type="CDD" id="cd11732">
    <property type="entry name" value="ASKHA_NBD_HSP70_HSP105-110-like"/>
    <property type="match status" value="1"/>
</dbReference>
<dbReference type="InterPro" id="IPR029047">
    <property type="entry name" value="HSP70_peptide-bd_sf"/>
</dbReference>
<protein>
    <recommendedName>
        <fullName evidence="6">Heat shock protein 70</fullName>
    </recommendedName>
</protein>
<dbReference type="Gene3D" id="3.30.30.30">
    <property type="match status" value="1"/>
</dbReference>
<evidence type="ECO:0000256" key="1">
    <source>
        <dbReference type="ARBA" id="ARBA00022741"/>
    </source>
</evidence>
<dbReference type="SUPFAM" id="SSF53067">
    <property type="entry name" value="Actin-like ATPase domain"/>
    <property type="match status" value="2"/>
</dbReference>
<proteinExistence type="predicted"/>
<keyword evidence="5" id="KW-1185">Reference proteome</keyword>
<evidence type="ECO:0008006" key="6">
    <source>
        <dbReference type="Google" id="ProtNLM"/>
    </source>
</evidence>
<name>A0ABD3QB56_9STRA</name>
<feature type="region of interest" description="Disordered" evidence="3">
    <location>
        <begin position="536"/>
        <end position="567"/>
    </location>
</feature>
<dbReference type="Gene3D" id="2.60.34.10">
    <property type="entry name" value="Substrate Binding Domain Of DNAk, Chain A, domain 1"/>
    <property type="match status" value="1"/>
</dbReference>
<accession>A0ABD3QB56</accession>
<dbReference type="PANTHER" id="PTHR45639:SF4">
    <property type="entry name" value="HSC70CB, ISOFORM G"/>
    <property type="match status" value="1"/>
</dbReference>
<dbReference type="Proteomes" id="UP001516023">
    <property type="component" value="Unassembled WGS sequence"/>
</dbReference>
<evidence type="ECO:0000256" key="2">
    <source>
        <dbReference type="ARBA" id="ARBA00022840"/>
    </source>
</evidence>
<dbReference type="GO" id="GO:0005524">
    <property type="term" value="F:ATP binding"/>
    <property type="evidence" value="ECO:0007669"/>
    <property type="project" value="UniProtKB-KW"/>
</dbReference>
<organism evidence="4 5">
    <name type="scientific">Cyclotella cryptica</name>
    <dbReference type="NCBI Taxonomy" id="29204"/>
    <lineage>
        <taxon>Eukaryota</taxon>
        <taxon>Sar</taxon>
        <taxon>Stramenopiles</taxon>
        <taxon>Ochrophyta</taxon>
        <taxon>Bacillariophyta</taxon>
        <taxon>Coscinodiscophyceae</taxon>
        <taxon>Thalassiosirophycidae</taxon>
        <taxon>Stephanodiscales</taxon>
        <taxon>Stephanodiscaceae</taxon>
        <taxon>Cyclotella</taxon>
    </lineage>
</organism>
<evidence type="ECO:0000313" key="4">
    <source>
        <dbReference type="EMBL" id="KAL3797129.1"/>
    </source>
</evidence>
<dbReference type="PRINTS" id="PR00301">
    <property type="entry name" value="HEATSHOCK70"/>
</dbReference>
<dbReference type="Pfam" id="PF00012">
    <property type="entry name" value="HSP70"/>
    <property type="match status" value="1"/>
</dbReference>
<dbReference type="Gene3D" id="1.20.1270.10">
    <property type="match status" value="2"/>
</dbReference>
<dbReference type="InterPro" id="IPR029048">
    <property type="entry name" value="HSP70_C_sf"/>
</dbReference>
<reference evidence="4 5" key="1">
    <citation type="journal article" date="2020" name="G3 (Bethesda)">
        <title>Improved Reference Genome for Cyclotella cryptica CCMP332, a Model for Cell Wall Morphogenesis, Salinity Adaptation, and Lipid Production in Diatoms (Bacillariophyta).</title>
        <authorList>
            <person name="Roberts W.R."/>
            <person name="Downey K.M."/>
            <person name="Ruck E.C."/>
            <person name="Traller J.C."/>
            <person name="Alverson A.J."/>
        </authorList>
    </citation>
    <scope>NUCLEOTIDE SEQUENCE [LARGE SCALE GENOMIC DNA]</scope>
    <source>
        <strain evidence="4 5">CCMP332</strain>
    </source>
</reference>
<dbReference type="InterPro" id="IPR043129">
    <property type="entry name" value="ATPase_NBD"/>
</dbReference>
<dbReference type="SUPFAM" id="SSF100920">
    <property type="entry name" value="Heat shock protein 70kD (HSP70), peptide-binding domain"/>
    <property type="match status" value="1"/>
</dbReference>
<comment type="caution">
    <text evidence="4">The sequence shown here is derived from an EMBL/GenBank/DDBJ whole genome shotgun (WGS) entry which is preliminary data.</text>
</comment>
<dbReference type="EMBL" id="JABMIG020000057">
    <property type="protein sequence ID" value="KAL3797129.1"/>
    <property type="molecule type" value="Genomic_DNA"/>
</dbReference>
<dbReference type="AlphaFoldDB" id="A0ABD3QB56"/>
<keyword evidence="1" id="KW-0547">Nucleotide-binding</keyword>
<dbReference type="FunFam" id="3.90.640.10:FF:000029">
    <property type="entry name" value="Heat shock protein 110"/>
    <property type="match status" value="1"/>
</dbReference>